<keyword evidence="7" id="KW-0732">Signal</keyword>
<dbReference type="InterPro" id="IPR022781">
    <property type="entry name" value="Flagellar_biosynth_FliO"/>
</dbReference>
<keyword evidence="8" id="KW-0282">Flagellum</keyword>
<proteinExistence type="predicted"/>
<dbReference type="Pfam" id="PF04347">
    <property type="entry name" value="FliO"/>
    <property type="match status" value="1"/>
</dbReference>
<dbReference type="GO" id="GO:0016020">
    <property type="term" value="C:membrane"/>
    <property type="evidence" value="ECO:0007669"/>
    <property type="project" value="InterPro"/>
</dbReference>
<evidence type="ECO:0000256" key="4">
    <source>
        <dbReference type="ARBA" id="ARBA00022989"/>
    </source>
</evidence>
<comment type="caution">
    <text evidence="8">The sequence shown here is derived from an EMBL/GenBank/DDBJ whole genome shotgun (WGS) entry which is preliminary data.</text>
</comment>
<feature type="transmembrane region" description="Helical" evidence="6">
    <location>
        <begin position="71"/>
        <end position="93"/>
    </location>
</feature>
<comment type="subcellular location">
    <subcellularLocation>
        <location evidence="1">Cell membrane</location>
    </subcellularLocation>
</comment>
<keyword evidence="9" id="KW-1185">Reference proteome</keyword>
<keyword evidence="8" id="KW-0969">Cilium</keyword>
<feature type="chain" id="PRO_5018072355" evidence="7">
    <location>
        <begin position="33"/>
        <end position="226"/>
    </location>
</feature>
<protein>
    <submittedName>
        <fullName evidence="8">Flagellar biosynthesis protein FliZ</fullName>
    </submittedName>
</protein>
<dbReference type="AlphaFoldDB" id="A0A3M8B9N1"/>
<evidence type="ECO:0000256" key="6">
    <source>
        <dbReference type="SAM" id="Phobius"/>
    </source>
</evidence>
<dbReference type="OrthoDB" id="2376965at2"/>
<sequence>MMKIRNAGTRRLWIFSLILALFVSALPIAVHAEGTVADAYNQGNTDVSNAPAGGEQPAAIPGSGTGSMIGYLVQVIFSLGFIVVLIFFLLRFLGRRQIGQSKGPIKIISAAALGNGKTLQVIMIGESLYIVGVGENVQLLRRIEPGEEVDLILSEAEIEPIKNPLSLDWLPFGKKKQAEEELLFSSEVDGKTFQELLKGQWDNVKKRPLNSDLWDKEEASDRGDRK</sequence>
<accession>A0A3M8B9N1</accession>
<evidence type="ECO:0000256" key="7">
    <source>
        <dbReference type="SAM" id="SignalP"/>
    </source>
</evidence>
<feature type="signal peptide" evidence="7">
    <location>
        <begin position="1"/>
        <end position="32"/>
    </location>
</feature>
<evidence type="ECO:0000256" key="3">
    <source>
        <dbReference type="ARBA" id="ARBA00022692"/>
    </source>
</evidence>
<evidence type="ECO:0000256" key="5">
    <source>
        <dbReference type="ARBA" id="ARBA00023136"/>
    </source>
</evidence>
<keyword evidence="2" id="KW-1003">Cell membrane</keyword>
<name>A0A3M8B9N1_9BACL</name>
<keyword evidence="8" id="KW-0966">Cell projection</keyword>
<keyword evidence="3 6" id="KW-0812">Transmembrane</keyword>
<dbReference type="Proteomes" id="UP000268829">
    <property type="component" value="Unassembled WGS sequence"/>
</dbReference>
<evidence type="ECO:0000313" key="9">
    <source>
        <dbReference type="Proteomes" id="UP000268829"/>
    </source>
</evidence>
<organism evidence="8 9">
    <name type="scientific">Brevibacillus gelatini</name>
    <dbReference type="NCBI Taxonomy" id="1655277"/>
    <lineage>
        <taxon>Bacteria</taxon>
        <taxon>Bacillati</taxon>
        <taxon>Bacillota</taxon>
        <taxon>Bacilli</taxon>
        <taxon>Bacillales</taxon>
        <taxon>Paenibacillaceae</taxon>
        <taxon>Brevibacillus</taxon>
    </lineage>
</organism>
<dbReference type="EMBL" id="RHHS01000012">
    <property type="protein sequence ID" value="RNB59717.1"/>
    <property type="molecule type" value="Genomic_DNA"/>
</dbReference>
<keyword evidence="4 6" id="KW-1133">Transmembrane helix</keyword>
<dbReference type="GO" id="GO:0044781">
    <property type="term" value="P:bacterial-type flagellum organization"/>
    <property type="evidence" value="ECO:0007669"/>
    <property type="project" value="InterPro"/>
</dbReference>
<evidence type="ECO:0000256" key="2">
    <source>
        <dbReference type="ARBA" id="ARBA00022475"/>
    </source>
</evidence>
<evidence type="ECO:0000313" key="8">
    <source>
        <dbReference type="EMBL" id="RNB59717.1"/>
    </source>
</evidence>
<keyword evidence="5 6" id="KW-0472">Membrane</keyword>
<evidence type="ECO:0000256" key="1">
    <source>
        <dbReference type="ARBA" id="ARBA00004236"/>
    </source>
</evidence>
<gene>
    <name evidence="8" type="ORF">EDM57_03485</name>
</gene>
<reference evidence="8 9" key="1">
    <citation type="submission" date="2018-10" db="EMBL/GenBank/DDBJ databases">
        <title>Phylogenomics of Brevibacillus.</title>
        <authorList>
            <person name="Dunlap C."/>
        </authorList>
    </citation>
    <scope>NUCLEOTIDE SEQUENCE [LARGE SCALE GENOMIC DNA]</scope>
    <source>
        <strain evidence="8 9">DSM 100115</strain>
    </source>
</reference>